<dbReference type="GeneID" id="86843931"/>
<reference evidence="2 7" key="3">
    <citation type="submission" date="2020-05" db="EMBL/GenBank/DDBJ databases">
        <title>MicrobeNet Type strains.</title>
        <authorList>
            <person name="Nicholson A.C."/>
        </authorList>
    </citation>
    <scope>NUCLEOTIDE SEQUENCE [LARGE SCALE GENOMIC DNA]</scope>
    <source>
        <strain evidence="2 7">CCUG 46604</strain>
    </source>
</reference>
<dbReference type="Pfam" id="PF00730">
    <property type="entry name" value="HhH-GPD"/>
    <property type="match status" value="1"/>
</dbReference>
<dbReference type="GO" id="GO:0003824">
    <property type="term" value="F:catalytic activity"/>
    <property type="evidence" value="ECO:0007669"/>
    <property type="project" value="InterPro"/>
</dbReference>
<dbReference type="GO" id="GO:0006284">
    <property type="term" value="P:base-excision repair"/>
    <property type="evidence" value="ECO:0007669"/>
    <property type="project" value="InterPro"/>
</dbReference>
<evidence type="ECO:0000313" key="2">
    <source>
        <dbReference type="EMBL" id="NNG80195.1"/>
    </source>
</evidence>
<organism evidence="3 5">
    <name type="scientific">Brevibacterium luteolum</name>
    <dbReference type="NCBI Taxonomy" id="199591"/>
    <lineage>
        <taxon>Bacteria</taxon>
        <taxon>Bacillati</taxon>
        <taxon>Actinomycetota</taxon>
        <taxon>Actinomycetes</taxon>
        <taxon>Micrococcales</taxon>
        <taxon>Brevibacteriaceae</taxon>
        <taxon>Brevibacterium</taxon>
    </lineage>
</organism>
<dbReference type="AlphaFoldDB" id="A0A2N6PFF9"/>
<sequence>MTTLYLATEPAADKLLAENPFALLTGMLLDQQVTMESAFAGPAKLAERLGGYSPELVAEADPEEFLEAFKEKPAVHRFPKSMAERVQKLAATICADYDGKTEALWTAGDPDGAEVLKRLKKLPGFGDQKAKIFLSLLGKQFDLQAEGWREAAGEYGDEDALISAADIVDDETLQQVRENKKARKAAAKAAKQKK</sequence>
<dbReference type="EMBL" id="CP035810">
    <property type="protein sequence ID" value="QIN28765.1"/>
    <property type="molecule type" value="Genomic_DNA"/>
</dbReference>
<gene>
    <name evidence="3" type="ORF">CJ198_11550</name>
    <name evidence="4" type="ORF">EW640_05350</name>
    <name evidence="2" type="ORF">HLA91_12560</name>
</gene>
<dbReference type="Proteomes" id="UP000235703">
    <property type="component" value="Unassembled WGS sequence"/>
</dbReference>
<evidence type="ECO:0000313" key="6">
    <source>
        <dbReference type="Proteomes" id="UP000501518"/>
    </source>
</evidence>
<reference evidence="3 5" key="1">
    <citation type="submission" date="2017-09" db="EMBL/GenBank/DDBJ databases">
        <title>Bacterial strain isolated from the female urinary microbiota.</title>
        <authorList>
            <person name="Thomas-White K."/>
            <person name="Kumar N."/>
            <person name="Forster S."/>
            <person name="Putonti C."/>
            <person name="Lawley T."/>
            <person name="Wolfe A.J."/>
        </authorList>
    </citation>
    <scope>NUCLEOTIDE SEQUENCE [LARGE SCALE GENOMIC DNA]</scope>
    <source>
        <strain evidence="3 5">UMB0680</strain>
    </source>
</reference>
<evidence type="ECO:0000313" key="4">
    <source>
        <dbReference type="EMBL" id="QIN28765.1"/>
    </source>
</evidence>
<dbReference type="SUPFAM" id="SSF48150">
    <property type="entry name" value="DNA-glycosylase"/>
    <property type="match status" value="1"/>
</dbReference>
<reference evidence="4 6" key="2">
    <citation type="submission" date="2019-02" db="EMBL/GenBank/DDBJ databases">
        <title>Complete Genome Sequence and Methylome Analysis of Brevibacterium luteolum NEB1784.</title>
        <authorList>
            <person name="Fomenkov A."/>
            <person name="Roberts R.J."/>
        </authorList>
    </citation>
    <scope>NUCLEOTIDE SEQUENCE [LARGE SCALE GENOMIC DNA]</scope>
    <source>
        <strain evidence="4 6">NEB1784</strain>
    </source>
</reference>
<dbReference type="Proteomes" id="UP000501518">
    <property type="component" value="Chromosome"/>
</dbReference>
<dbReference type="EMBL" id="PNFZ01000007">
    <property type="protein sequence ID" value="PMB97412.1"/>
    <property type="molecule type" value="Genomic_DNA"/>
</dbReference>
<protein>
    <submittedName>
        <fullName evidence="3">Fe-S cluster assembly protein HesB</fullName>
    </submittedName>
</protein>
<dbReference type="KEGG" id="blut:EW640_05350"/>
<evidence type="ECO:0000313" key="3">
    <source>
        <dbReference type="EMBL" id="PMB97412.1"/>
    </source>
</evidence>
<proteinExistence type="predicted"/>
<dbReference type="NCBIfam" id="TIGR03252">
    <property type="entry name" value="HhH-GPD-type base excision DNA repair protein"/>
    <property type="match status" value="1"/>
</dbReference>
<feature type="domain" description="HhH-GPD" evidence="1">
    <location>
        <begin position="26"/>
        <end position="156"/>
    </location>
</feature>
<evidence type="ECO:0000313" key="7">
    <source>
        <dbReference type="Proteomes" id="UP000549517"/>
    </source>
</evidence>
<evidence type="ECO:0000259" key="1">
    <source>
        <dbReference type="Pfam" id="PF00730"/>
    </source>
</evidence>
<accession>A0A2N6PFF9</accession>
<dbReference type="InterPro" id="IPR011257">
    <property type="entry name" value="DNA_glycosylase"/>
</dbReference>
<dbReference type="EMBL" id="JABEMC010000011">
    <property type="protein sequence ID" value="NNG80195.1"/>
    <property type="molecule type" value="Genomic_DNA"/>
</dbReference>
<dbReference type="OrthoDB" id="1492580at2"/>
<dbReference type="Proteomes" id="UP000549517">
    <property type="component" value="Unassembled WGS sequence"/>
</dbReference>
<dbReference type="InterPro" id="IPR003265">
    <property type="entry name" value="HhH-GPD_domain"/>
</dbReference>
<evidence type="ECO:0000313" key="5">
    <source>
        <dbReference type="Proteomes" id="UP000235703"/>
    </source>
</evidence>
<dbReference type="InterPro" id="IPR017658">
    <property type="entry name" value="HhH-GPD_base_excis"/>
</dbReference>
<dbReference type="Gene3D" id="1.10.340.30">
    <property type="entry name" value="Hypothetical protein, domain 2"/>
    <property type="match status" value="1"/>
</dbReference>
<keyword evidence="5" id="KW-1185">Reference proteome</keyword>
<dbReference type="RefSeq" id="WP_102162761.1">
    <property type="nucleotide sequence ID" value="NZ_BAAAKH010000001.1"/>
</dbReference>
<name>A0A2N6PFF9_9MICO</name>